<dbReference type="Pfam" id="PF04588">
    <property type="entry name" value="HIG_1_N"/>
    <property type="match status" value="1"/>
</dbReference>
<evidence type="ECO:0000256" key="3">
    <source>
        <dbReference type="ARBA" id="ARBA00022989"/>
    </source>
</evidence>
<dbReference type="PANTHER" id="PTHR12297:SF18">
    <property type="entry name" value="HIG1 DOMAIN FAMILY MEMBER 2A"/>
    <property type="match status" value="1"/>
</dbReference>
<dbReference type="EMBL" id="KK710839">
    <property type="protein sequence ID" value="KFQ33215.1"/>
    <property type="molecule type" value="Genomic_DNA"/>
</dbReference>
<reference evidence="7 8" key="1">
    <citation type="submission" date="2014-04" db="EMBL/GenBank/DDBJ databases">
        <title>Genome evolution of avian class.</title>
        <authorList>
            <person name="Zhang G."/>
            <person name="Li C."/>
        </authorList>
    </citation>
    <scope>NUCLEOTIDE SEQUENCE [LARGE SCALE GENOMIC DNA]</scope>
    <source>
        <strain evidence="7">BGI_N331</strain>
    </source>
</reference>
<dbReference type="PROSITE" id="PS51503">
    <property type="entry name" value="HIG1"/>
    <property type="match status" value="1"/>
</dbReference>
<proteinExistence type="predicted"/>
<keyword evidence="4 5" id="KW-0472">Membrane</keyword>
<dbReference type="InterPro" id="IPR050355">
    <property type="entry name" value="RCF1"/>
</dbReference>
<evidence type="ECO:0000256" key="4">
    <source>
        <dbReference type="ARBA" id="ARBA00023136"/>
    </source>
</evidence>
<feature type="domain" description="HIG1" evidence="6">
    <location>
        <begin position="1"/>
        <end position="54"/>
    </location>
</feature>
<feature type="non-terminal residue" evidence="7">
    <location>
        <position position="1"/>
    </location>
</feature>
<sequence length="54" mass="5852">GCLCTVGVLTYGLISFQRGNIRRSQLMMRARIVAQGFTFAALLGGMVVTAMKSR</sequence>
<dbReference type="GO" id="GO:0097250">
    <property type="term" value="P:mitochondrial respirasome assembly"/>
    <property type="evidence" value="ECO:0007669"/>
    <property type="project" value="TreeGrafter"/>
</dbReference>
<evidence type="ECO:0000256" key="5">
    <source>
        <dbReference type="SAM" id="Phobius"/>
    </source>
</evidence>
<organism evidence="7 8">
    <name type="scientific">Merops nubicus</name>
    <name type="common">Northern carmine bee-eater</name>
    <dbReference type="NCBI Taxonomy" id="57421"/>
    <lineage>
        <taxon>Eukaryota</taxon>
        <taxon>Metazoa</taxon>
        <taxon>Chordata</taxon>
        <taxon>Craniata</taxon>
        <taxon>Vertebrata</taxon>
        <taxon>Euteleostomi</taxon>
        <taxon>Archelosauria</taxon>
        <taxon>Archosauria</taxon>
        <taxon>Dinosauria</taxon>
        <taxon>Saurischia</taxon>
        <taxon>Theropoda</taxon>
        <taxon>Coelurosauria</taxon>
        <taxon>Aves</taxon>
        <taxon>Neognathae</taxon>
        <taxon>Neoaves</taxon>
        <taxon>Telluraves</taxon>
        <taxon>Coraciimorphae</taxon>
        <taxon>Coraciiformes</taxon>
        <taxon>Meropidae</taxon>
        <taxon>Merops</taxon>
    </lineage>
</organism>
<accession>A0A091R095</accession>
<gene>
    <name evidence="7" type="ORF">N331_08169</name>
</gene>
<protein>
    <recommendedName>
        <fullName evidence="6">HIG1 domain-containing protein</fullName>
    </recommendedName>
</protein>
<evidence type="ECO:0000256" key="2">
    <source>
        <dbReference type="ARBA" id="ARBA00022692"/>
    </source>
</evidence>
<name>A0A091R095_MERNU</name>
<keyword evidence="8" id="KW-1185">Reference proteome</keyword>
<comment type="subcellular location">
    <subcellularLocation>
        <location evidence="1">Mitochondrion membrane</location>
    </subcellularLocation>
</comment>
<evidence type="ECO:0000313" key="8">
    <source>
        <dbReference type="Proteomes" id="UP000052967"/>
    </source>
</evidence>
<dbReference type="Gene3D" id="6.10.140.1320">
    <property type="match status" value="1"/>
</dbReference>
<feature type="non-terminal residue" evidence="7">
    <location>
        <position position="54"/>
    </location>
</feature>
<dbReference type="PANTHER" id="PTHR12297">
    <property type="entry name" value="HYPOXIA-INDUCBILE GENE 1 HIG1 -RELATED"/>
    <property type="match status" value="1"/>
</dbReference>
<keyword evidence="3 5" id="KW-1133">Transmembrane helix</keyword>
<dbReference type="GO" id="GO:0031966">
    <property type="term" value="C:mitochondrial membrane"/>
    <property type="evidence" value="ECO:0007669"/>
    <property type="project" value="UniProtKB-SubCell"/>
</dbReference>
<feature type="transmembrane region" description="Helical" evidence="5">
    <location>
        <begin position="32"/>
        <end position="51"/>
    </location>
</feature>
<dbReference type="Proteomes" id="UP000052967">
    <property type="component" value="Unassembled WGS sequence"/>
</dbReference>
<keyword evidence="2 5" id="KW-0812">Transmembrane</keyword>
<evidence type="ECO:0000313" key="7">
    <source>
        <dbReference type="EMBL" id="KFQ33215.1"/>
    </source>
</evidence>
<evidence type="ECO:0000259" key="6">
    <source>
        <dbReference type="PROSITE" id="PS51503"/>
    </source>
</evidence>
<dbReference type="AlphaFoldDB" id="A0A091R095"/>
<evidence type="ECO:0000256" key="1">
    <source>
        <dbReference type="ARBA" id="ARBA00004325"/>
    </source>
</evidence>
<dbReference type="InterPro" id="IPR007667">
    <property type="entry name" value="Hypoxia_induced_domain"/>
</dbReference>